<dbReference type="AlphaFoldDB" id="A0A508A6H4"/>
<accession>A0A508A6H4</accession>
<evidence type="ECO:0000259" key="4">
    <source>
        <dbReference type="PROSITE" id="PS50887"/>
    </source>
</evidence>
<name>A0A508A6H4_9GAMM</name>
<organism evidence="5 6">
    <name type="scientific">Marilutibacter aestuarii</name>
    <dbReference type="NCBI Taxonomy" id="1706195"/>
    <lineage>
        <taxon>Bacteria</taxon>
        <taxon>Pseudomonadati</taxon>
        <taxon>Pseudomonadota</taxon>
        <taxon>Gammaproteobacteria</taxon>
        <taxon>Lysobacterales</taxon>
        <taxon>Lysobacteraceae</taxon>
        <taxon>Marilutibacter</taxon>
    </lineage>
</organism>
<feature type="transmembrane region" description="Helical" evidence="3">
    <location>
        <begin position="59"/>
        <end position="76"/>
    </location>
</feature>
<comment type="catalytic activity">
    <reaction evidence="2">
        <text>2 GTP = 3',3'-c-di-GMP + 2 diphosphate</text>
        <dbReference type="Rhea" id="RHEA:24898"/>
        <dbReference type="ChEBI" id="CHEBI:33019"/>
        <dbReference type="ChEBI" id="CHEBI:37565"/>
        <dbReference type="ChEBI" id="CHEBI:58805"/>
        <dbReference type="EC" id="2.7.7.65"/>
    </reaction>
</comment>
<evidence type="ECO:0000313" key="6">
    <source>
        <dbReference type="Proteomes" id="UP000318212"/>
    </source>
</evidence>
<dbReference type="NCBIfam" id="TIGR00254">
    <property type="entry name" value="GGDEF"/>
    <property type="match status" value="1"/>
</dbReference>
<proteinExistence type="predicted"/>
<dbReference type="InterPro" id="IPR050469">
    <property type="entry name" value="Diguanylate_Cyclase"/>
</dbReference>
<sequence length="389" mass="43492">MPRRPQGLAGETITGSRSVEQGARSMFSGLLNYDKARHRLSADEFLRFQKFAYKKMRHALRLLMFGLPLLFALGWARDLVMMGDTAQWTLLLRLSLTFGLLILASLTWLSGFSRSAELFGTLYALLFSIAIAVTSSIEPERLSLTHVPIMLMAIILLPFALTRVTAVATALALILPMYGMLWYLEAPRGLWGAYTLFFVAGVVIGATLRRAQLSSSMDIFLYRERLLRRLHQAAANQASFEAGDRDHWETRAHFLHRHQRDIQKDLSVVRLDLDPVDDIRERHGNESVAELMKRSTRVMRDCLRHGDLLARVDGRSFVVMLPGSDADAATRVVERIRGAIAGMGGDTPITLSVGITQTREREALKAATGRAEAAMREARLRGCDRVVLG</sequence>
<dbReference type="InterPro" id="IPR000160">
    <property type="entry name" value="GGDEF_dom"/>
</dbReference>
<gene>
    <name evidence="5" type="ORF">FKV25_09465</name>
</gene>
<dbReference type="GO" id="GO:0052621">
    <property type="term" value="F:diguanylate cyclase activity"/>
    <property type="evidence" value="ECO:0007669"/>
    <property type="project" value="UniProtKB-EC"/>
</dbReference>
<feature type="transmembrane region" description="Helical" evidence="3">
    <location>
        <begin position="88"/>
        <end position="109"/>
    </location>
</feature>
<dbReference type="InterPro" id="IPR029787">
    <property type="entry name" value="Nucleotide_cyclase"/>
</dbReference>
<reference evidence="5 6" key="1">
    <citation type="submission" date="2019-06" db="EMBL/GenBank/DDBJ databases">
        <title>Lysobacter alkalisoli sp. nov. isolated from saline soil.</title>
        <authorList>
            <person name="Sun J.-Q."/>
            <person name="Xu L."/>
        </authorList>
    </citation>
    <scope>NUCLEOTIDE SEQUENCE [LARGE SCALE GENOMIC DNA]</scope>
    <source>
        <strain evidence="5 6">JCM 31130</strain>
    </source>
</reference>
<dbReference type="SUPFAM" id="SSF55073">
    <property type="entry name" value="Nucleotide cyclase"/>
    <property type="match status" value="1"/>
</dbReference>
<feature type="domain" description="GGDEF" evidence="4">
    <location>
        <begin position="264"/>
        <end position="389"/>
    </location>
</feature>
<dbReference type="PANTHER" id="PTHR45138:SF9">
    <property type="entry name" value="DIGUANYLATE CYCLASE DGCM-RELATED"/>
    <property type="match status" value="1"/>
</dbReference>
<keyword evidence="3" id="KW-0812">Transmembrane</keyword>
<dbReference type="PANTHER" id="PTHR45138">
    <property type="entry name" value="REGULATORY COMPONENTS OF SENSORY TRANSDUCTION SYSTEM"/>
    <property type="match status" value="1"/>
</dbReference>
<dbReference type="InterPro" id="IPR043128">
    <property type="entry name" value="Rev_trsase/Diguanyl_cyclase"/>
</dbReference>
<evidence type="ECO:0000256" key="3">
    <source>
        <dbReference type="SAM" id="Phobius"/>
    </source>
</evidence>
<keyword evidence="3" id="KW-0472">Membrane</keyword>
<keyword evidence="6" id="KW-1185">Reference proteome</keyword>
<dbReference type="EC" id="2.7.7.65" evidence="1"/>
<dbReference type="EMBL" id="VICE01000090">
    <property type="protein sequence ID" value="TQD44403.1"/>
    <property type="molecule type" value="Genomic_DNA"/>
</dbReference>
<dbReference type="SMART" id="SM00267">
    <property type="entry name" value="GGDEF"/>
    <property type="match status" value="1"/>
</dbReference>
<evidence type="ECO:0000313" key="5">
    <source>
        <dbReference type="EMBL" id="TQD44403.1"/>
    </source>
</evidence>
<evidence type="ECO:0000256" key="1">
    <source>
        <dbReference type="ARBA" id="ARBA00012528"/>
    </source>
</evidence>
<dbReference type="Pfam" id="PF00990">
    <property type="entry name" value="GGDEF"/>
    <property type="match status" value="1"/>
</dbReference>
<evidence type="ECO:0000256" key="2">
    <source>
        <dbReference type="ARBA" id="ARBA00034247"/>
    </source>
</evidence>
<feature type="transmembrane region" description="Helical" evidence="3">
    <location>
        <begin position="190"/>
        <end position="208"/>
    </location>
</feature>
<dbReference type="Gene3D" id="3.30.70.270">
    <property type="match status" value="1"/>
</dbReference>
<comment type="caution">
    <text evidence="5">The sequence shown here is derived from an EMBL/GenBank/DDBJ whole genome shotgun (WGS) entry which is preliminary data.</text>
</comment>
<feature type="transmembrane region" description="Helical" evidence="3">
    <location>
        <begin position="116"/>
        <end position="137"/>
    </location>
</feature>
<dbReference type="Proteomes" id="UP000318212">
    <property type="component" value="Unassembled WGS sequence"/>
</dbReference>
<dbReference type="OrthoDB" id="9803824at2"/>
<protein>
    <recommendedName>
        <fullName evidence="1">diguanylate cyclase</fullName>
        <ecNumber evidence="1">2.7.7.65</ecNumber>
    </recommendedName>
</protein>
<dbReference type="PROSITE" id="PS50887">
    <property type="entry name" value="GGDEF"/>
    <property type="match status" value="1"/>
</dbReference>
<keyword evidence="3" id="KW-1133">Transmembrane helix</keyword>